<evidence type="ECO:0000256" key="1">
    <source>
        <dbReference type="SAM" id="Phobius"/>
    </source>
</evidence>
<name>A0A381N842_9ZZZZ</name>
<dbReference type="GO" id="GO:0009190">
    <property type="term" value="P:cyclic nucleotide biosynthetic process"/>
    <property type="evidence" value="ECO:0007669"/>
    <property type="project" value="InterPro"/>
</dbReference>
<evidence type="ECO:0000313" key="3">
    <source>
        <dbReference type="EMBL" id="SUZ50772.1"/>
    </source>
</evidence>
<dbReference type="EMBL" id="UINC01000188">
    <property type="protein sequence ID" value="SUZ50772.1"/>
    <property type="molecule type" value="Genomic_DNA"/>
</dbReference>
<dbReference type="InterPro" id="IPR001054">
    <property type="entry name" value="A/G_cyclase"/>
</dbReference>
<dbReference type="SUPFAM" id="SSF55073">
    <property type="entry name" value="Nucleotide cyclase"/>
    <property type="match status" value="1"/>
</dbReference>
<accession>A0A381N842</accession>
<dbReference type="PROSITE" id="PS50125">
    <property type="entry name" value="GUANYLATE_CYCLASE_2"/>
    <property type="match status" value="1"/>
</dbReference>
<evidence type="ECO:0000259" key="2">
    <source>
        <dbReference type="PROSITE" id="PS50125"/>
    </source>
</evidence>
<dbReference type="GO" id="GO:0035556">
    <property type="term" value="P:intracellular signal transduction"/>
    <property type="evidence" value="ECO:0007669"/>
    <property type="project" value="InterPro"/>
</dbReference>
<reference evidence="3" key="1">
    <citation type="submission" date="2018-05" db="EMBL/GenBank/DDBJ databases">
        <authorList>
            <person name="Lanie J.A."/>
            <person name="Ng W.-L."/>
            <person name="Kazmierczak K.M."/>
            <person name="Andrzejewski T.M."/>
            <person name="Davidsen T.M."/>
            <person name="Wayne K.J."/>
            <person name="Tettelin H."/>
            <person name="Glass J.I."/>
            <person name="Rusch D."/>
            <person name="Podicherti R."/>
            <person name="Tsui H.-C.T."/>
            <person name="Winkler M.E."/>
        </authorList>
    </citation>
    <scope>NUCLEOTIDE SEQUENCE</scope>
</reference>
<feature type="transmembrane region" description="Helical" evidence="1">
    <location>
        <begin position="20"/>
        <end position="42"/>
    </location>
</feature>
<feature type="domain" description="Guanylate cyclase" evidence="2">
    <location>
        <begin position="266"/>
        <end position="396"/>
    </location>
</feature>
<proteinExistence type="predicted"/>
<gene>
    <name evidence="3" type="ORF">METZ01_LOCUS3626</name>
</gene>
<dbReference type="InterPro" id="IPR029787">
    <property type="entry name" value="Nucleotide_cyclase"/>
</dbReference>
<dbReference type="Gene3D" id="3.30.70.1230">
    <property type="entry name" value="Nucleotide cyclase"/>
    <property type="match status" value="1"/>
</dbReference>
<protein>
    <recommendedName>
        <fullName evidence="2">Guanylate cyclase domain-containing protein</fullName>
    </recommendedName>
</protein>
<keyword evidence="1" id="KW-1133">Transmembrane helix</keyword>
<keyword evidence="1" id="KW-0812">Transmembrane</keyword>
<organism evidence="3">
    <name type="scientific">marine metagenome</name>
    <dbReference type="NCBI Taxonomy" id="408172"/>
    <lineage>
        <taxon>unclassified sequences</taxon>
        <taxon>metagenomes</taxon>
        <taxon>ecological metagenomes</taxon>
    </lineage>
</organism>
<keyword evidence="1" id="KW-0472">Membrane</keyword>
<feature type="transmembrane region" description="Helical" evidence="1">
    <location>
        <begin position="160"/>
        <end position="180"/>
    </location>
</feature>
<feature type="non-terminal residue" evidence="3">
    <location>
        <position position="1"/>
    </location>
</feature>
<sequence>VEGNEEMMHSSNSGTPNKQISRKFSVAVCLVVTLTMCVFWLITSYNTRNLLQQQANELGQALAQQTATLLTELVLANDLISINVVLANLTQDSSIAEIAVLNIGNNVIAEAVGSPAETSTLIPLPLHTIEAEYLAPISLADSVAGSVRVRLDLSYIEAGTVNNLLLVMVATILLVVASWFLSTTYYQYLVSFPANLLAFSLGNIRSGKIETCPEPENSNEISTAIRQFNATAEFLAQNTLLEHFTTKHLAADTQNFKVLPSKQESTLLVICLSNFQYLASTVNEEDLVKLLNKFYFYAGKVVQLYNGTVNYCAEGEMVISFDDVQQEEEQAFYAICAAQLFLLVIGNLGNTKDEHFPSKFRLAVHSGQVISGLYSPITRSTNNPTGRTLDLLREICSEAPDNSVLISELTFEQAGASTRVEAKKFSMLGDGEPLVIYLGLAPKSDYALLLERQAIQLVTMYSDD</sequence>
<dbReference type="AlphaFoldDB" id="A0A381N842"/>